<dbReference type="AlphaFoldDB" id="A0A839U539"/>
<proteinExistence type="predicted"/>
<dbReference type="EMBL" id="JACHXN010000007">
    <property type="protein sequence ID" value="MBB3146206.1"/>
    <property type="molecule type" value="Genomic_DNA"/>
</dbReference>
<organism evidence="1 2">
    <name type="scientific">Phyllobacterium trifolii</name>
    <dbReference type="NCBI Taxonomy" id="300193"/>
    <lineage>
        <taxon>Bacteria</taxon>
        <taxon>Pseudomonadati</taxon>
        <taxon>Pseudomonadota</taxon>
        <taxon>Alphaproteobacteria</taxon>
        <taxon>Hyphomicrobiales</taxon>
        <taxon>Phyllobacteriaceae</taxon>
        <taxon>Phyllobacterium</taxon>
    </lineage>
</organism>
<keyword evidence="2" id="KW-1185">Reference proteome</keyword>
<gene>
    <name evidence="1" type="ORF">FHS21_002621</name>
</gene>
<dbReference type="Proteomes" id="UP000554520">
    <property type="component" value="Unassembled WGS sequence"/>
</dbReference>
<evidence type="ECO:0000313" key="1">
    <source>
        <dbReference type="EMBL" id="MBB3146206.1"/>
    </source>
</evidence>
<evidence type="ECO:0000313" key="2">
    <source>
        <dbReference type="Proteomes" id="UP000554520"/>
    </source>
</evidence>
<accession>A0A839U539</accession>
<sequence>MIDQALADVAVIVSCAGSSLRSVKASIGNGAHYFHVAA</sequence>
<reference evidence="1 2" key="1">
    <citation type="submission" date="2020-08" db="EMBL/GenBank/DDBJ databases">
        <title>Genomic Encyclopedia of Type Strains, Phase III (KMG-III): the genomes of soil and plant-associated and newly described type strains.</title>
        <authorList>
            <person name="Whitman W."/>
        </authorList>
    </citation>
    <scope>NUCLEOTIDE SEQUENCE [LARGE SCALE GENOMIC DNA]</scope>
    <source>
        <strain evidence="1 2">CECT 7015</strain>
    </source>
</reference>
<comment type="caution">
    <text evidence="1">The sequence shown here is derived from an EMBL/GenBank/DDBJ whole genome shotgun (WGS) entry which is preliminary data.</text>
</comment>
<protein>
    <submittedName>
        <fullName evidence="1">Uncharacterized protein</fullName>
    </submittedName>
</protein>
<name>A0A839U539_9HYPH</name>